<dbReference type="GO" id="GO:0009229">
    <property type="term" value="P:thiamine diphosphate biosynthetic process"/>
    <property type="evidence" value="ECO:0007669"/>
    <property type="project" value="InterPro"/>
</dbReference>
<dbReference type="Pfam" id="PF00004">
    <property type="entry name" value="AAA"/>
    <property type="match status" value="1"/>
</dbReference>
<dbReference type="GO" id="GO:0006772">
    <property type="term" value="P:thiamine metabolic process"/>
    <property type="evidence" value="ECO:0007669"/>
    <property type="project" value="InterPro"/>
</dbReference>
<evidence type="ECO:0000256" key="11">
    <source>
        <dbReference type="ARBA" id="ARBA00022840"/>
    </source>
</evidence>
<evidence type="ECO:0000256" key="9">
    <source>
        <dbReference type="ARBA" id="ARBA00022777"/>
    </source>
</evidence>
<keyword evidence="19" id="KW-1185">Reference proteome</keyword>
<sequence length="1504" mass="164631">MVETRRSSSTKRSLSSSPPPNPKRSKAAEASSSTNEVQVSEPAELLAPVKEAVSESAGLELRSSDLATPDPLKTESAFDEALPEKSAEIGADGLALVSPQSLGEPAVDVEKSKALGPAITRSKKRPSKLPKSNPKVAWGKLLSQFSQNPHLSIRDSNFTVGQSLQCNLAIKDPSISNTLCKLRHIQRGTSSVALLEIMGGKGDVKVNGKSYRKGSSVILTGGDEVVFSASLKHSYVSFLSTLPYCLMPRAMQFIFQQLVNDNFAASVSILEAQSAPVKGIQIGARSGSGDPSAVAGASILASLSNYRKDLTLLPPPGKAGEEMQQDAEISSVPTGCAGSGDLAADVDMKDCANNNDQNGLSREKDITPSPDAGNANSNLDGIGLDASIDAEVGKVSGTSYELRPLLRMLAGSSSSDFDLGGSISKLFDGPREIRDLLKDIDRPLWISNRRQAFKDKLLQGILNSDDIEVSFENFPYYLSDTTKNILIASTYIHLKCNKFAKYALDLPSVSPRVLLSGPAGSDIYQETLIKALAKHFGARLLIVESLLLPGGPMPKELDNVKEGPRPERLLFAKRTVQSTGLSHKKPASSVEADITGDKVKFVGPSGLASLQSCPLSYIICPSLCFSVVLHMVIEEKLSLCLREMDPRKLGLDLTNQSQKAMILVAFVRRIMAFSVMFRLILYIYFAANHLARSDSSAGDDVDKLAISELFEVASNESKNTPLILFVKDIEKAMVGNSDAYAILKNKLENLPENVVVIGSHTQLDNRKEKSHPGGLLFTKFGSNQTALLDLAFPDNFGRLHDRSKETPKTTKQLTRLFPNKVAIQLPQDEEVLSDWKQQLERDVETLKAQSNIVSIRSVLDRVGLDCPDIETLCIKDQALTVESVEKVIGWALSYHFMHCSEASVKDEKLVISTESITNGLSILQGIQSESKCVKKSLKDVVTENEFEKKLLADVIPPSDIGVTFDDIGALENVKDTLKELVMLPLQRPELFGKGQLTKPCKGILLFGPPGTGKTMLAKAVATEAGANFINISMSSITSKWFGEGEKYVKAVFSLASKIAPSVIFVDEVDSMLGRRENPGEHEAMRKMKNEFMVNWDGLRTKDKERVLVLAATNRPFDLDEAVIRRLPRRLMVGLPDAPNREKIIKVILAKEELAPDVDLEAVANMTDGYSGSDLKNLCVTAAHRPIREILEKEKKERASAVSESRPPPALYCSSDVRSLKMDDFKCAHEQSVLTFSNQTIITMVMETMSHSSTFLLPTIPPSLDPRPPLSYALIVLNQRLPKFAPLLWEHAAKLRLCADGGANRLYDDFPLFFPHQCPSEVRNRYKPDVIKGDMDSVRGDVLDFYKNMGTKILNKSEDQDTTDLHKCVTYIKDSALGQEKSNLCILVAGALGGRFDHEMGNINVLYRFSTIRIVLLSDDCLIHLLPRTHQHEIHIQSSVEGPHCGLIPIGMPSGMTTTSGLEWDLNDTEMRFGGLVSTSNLVKQDKITVQSDSDLLWTISLKKK</sequence>
<comment type="catalytic activity">
    <reaction evidence="14">
        <text>thiamine + ATP = thiamine diphosphate + AMP + H(+)</text>
        <dbReference type="Rhea" id="RHEA:11576"/>
        <dbReference type="ChEBI" id="CHEBI:15378"/>
        <dbReference type="ChEBI" id="CHEBI:18385"/>
        <dbReference type="ChEBI" id="CHEBI:30616"/>
        <dbReference type="ChEBI" id="CHEBI:58937"/>
        <dbReference type="ChEBI" id="CHEBI:456215"/>
        <dbReference type="EC" id="2.7.6.2"/>
    </reaction>
    <physiologicalReaction direction="left-to-right" evidence="14">
        <dbReference type="Rhea" id="RHEA:11577"/>
    </physiologicalReaction>
</comment>
<dbReference type="InterPro" id="IPR003960">
    <property type="entry name" value="ATPase_AAA_CS"/>
</dbReference>
<comment type="subcellular location">
    <subcellularLocation>
        <location evidence="1">Cytoplasm</location>
        <location evidence="1">Cytosol</location>
    </subcellularLocation>
    <subcellularLocation>
        <location evidence="2">Mitochondrion outer membrane</location>
        <topology evidence="2">Single-pass membrane protein</topology>
    </subcellularLocation>
</comment>
<dbReference type="InterPro" id="IPR003593">
    <property type="entry name" value="AAA+_ATPase"/>
</dbReference>
<evidence type="ECO:0000256" key="5">
    <source>
        <dbReference type="ARBA" id="ARBA00013245"/>
    </source>
</evidence>
<dbReference type="Pfam" id="PF04263">
    <property type="entry name" value="TPK_catalytic"/>
    <property type="match status" value="1"/>
</dbReference>
<evidence type="ECO:0000256" key="2">
    <source>
        <dbReference type="ARBA" id="ARBA00004572"/>
    </source>
</evidence>
<evidence type="ECO:0000256" key="15">
    <source>
        <dbReference type="SAM" id="MobiDB-lite"/>
    </source>
</evidence>
<dbReference type="InterPro" id="IPR056653">
    <property type="entry name" value="DUF7751"/>
</dbReference>
<comment type="pathway">
    <text evidence="3">Cofactor biosynthesis; thiamine diphosphate biosynthesis; thiamine diphosphate from thiamine: step 1/1.</text>
</comment>
<organism evidence="18 19">
    <name type="scientific">Cannabis sativa</name>
    <name type="common">Hemp</name>
    <name type="synonym">Marijuana</name>
    <dbReference type="NCBI Taxonomy" id="3483"/>
    <lineage>
        <taxon>Eukaryota</taxon>
        <taxon>Viridiplantae</taxon>
        <taxon>Streptophyta</taxon>
        <taxon>Embryophyta</taxon>
        <taxon>Tracheophyta</taxon>
        <taxon>Spermatophyta</taxon>
        <taxon>Magnoliopsida</taxon>
        <taxon>eudicotyledons</taxon>
        <taxon>Gunneridae</taxon>
        <taxon>Pentapetalae</taxon>
        <taxon>rosids</taxon>
        <taxon>fabids</taxon>
        <taxon>Rosales</taxon>
        <taxon>Cannabaceae</taxon>
        <taxon>Cannabis</taxon>
    </lineage>
</organism>
<evidence type="ECO:0000256" key="3">
    <source>
        <dbReference type="ARBA" id="ARBA00005078"/>
    </source>
</evidence>
<dbReference type="FunFam" id="3.40.50.10240:FF:000001">
    <property type="entry name" value="Thiamine pyrophosphokinase"/>
    <property type="match status" value="1"/>
</dbReference>
<dbReference type="GO" id="GO:0005829">
    <property type="term" value="C:cytosol"/>
    <property type="evidence" value="ECO:0007669"/>
    <property type="project" value="UniProtKB-SubCell"/>
</dbReference>
<evidence type="ECO:0000313" key="18">
    <source>
        <dbReference type="EMBL" id="KAF4384837.1"/>
    </source>
</evidence>
<dbReference type="Gene3D" id="1.10.8.60">
    <property type="match status" value="1"/>
</dbReference>
<keyword evidence="8" id="KW-0547">Nucleotide-binding</keyword>
<evidence type="ECO:0000256" key="6">
    <source>
        <dbReference type="ARBA" id="ARBA00022490"/>
    </source>
</evidence>
<dbReference type="GO" id="GO:0004788">
    <property type="term" value="F:thiamine diphosphokinase activity"/>
    <property type="evidence" value="ECO:0007669"/>
    <property type="project" value="UniProtKB-EC"/>
</dbReference>
<dbReference type="PANTHER" id="PTHR45644:SF73">
    <property type="entry name" value="AAA-TYPE ATPASE FAMILY PROTEIN"/>
    <property type="match status" value="1"/>
</dbReference>
<dbReference type="Proteomes" id="UP000583929">
    <property type="component" value="Unassembled WGS sequence"/>
</dbReference>
<evidence type="ECO:0000256" key="10">
    <source>
        <dbReference type="ARBA" id="ARBA00022787"/>
    </source>
</evidence>
<evidence type="ECO:0000259" key="17">
    <source>
        <dbReference type="SMART" id="SM00983"/>
    </source>
</evidence>
<dbReference type="InterPro" id="IPR036759">
    <property type="entry name" value="TPK_catalytic_sf"/>
</dbReference>
<dbReference type="CDD" id="cd07995">
    <property type="entry name" value="TPK"/>
    <property type="match status" value="1"/>
</dbReference>
<dbReference type="SUPFAM" id="SSF49879">
    <property type="entry name" value="SMAD/FHA domain"/>
    <property type="match status" value="1"/>
</dbReference>
<dbReference type="FunFam" id="2.60.120.320:FF:000001">
    <property type="entry name" value="Thiamine pyrophosphokinase"/>
    <property type="match status" value="1"/>
</dbReference>
<protein>
    <recommendedName>
        <fullName evidence="5">thiamine diphosphokinase</fullName>
        <ecNumber evidence="5">2.7.6.2</ecNumber>
    </recommendedName>
</protein>
<evidence type="ECO:0000256" key="1">
    <source>
        <dbReference type="ARBA" id="ARBA00004514"/>
    </source>
</evidence>
<dbReference type="Pfam" id="PF24933">
    <property type="entry name" value="DUF7751"/>
    <property type="match status" value="1"/>
</dbReference>
<evidence type="ECO:0000256" key="13">
    <source>
        <dbReference type="ARBA" id="ARBA00025120"/>
    </source>
</evidence>
<feature type="region of interest" description="Disordered" evidence="15">
    <location>
        <begin position="353"/>
        <end position="378"/>
    </location>
</feature>
<evidence type="ECO:0000256" key="14">
    <source>
        <dbReference type="ARBA" id="ARBA00052367"/>
    </source>
</evidence>
<feature type="domain" description="AAA+ ATPase" evidence="16">
    <location>
        <begin position="999"/>
        <end position="1136"/>
    </location>
</feature>
<feature type="region of interest" description="Disordered" evidence="15">
    <location>
        <begin position="312"/>
        <end position="332"/>
    </location>
</feature>
<proteinExistence type="inferred from homology"/>
<dbReference type="InterPro" id="IPR006282">
    <property type="entry name" value="Thi_PPkinase"/>
</dbReference>
<keyword evidence="9" id="KW-0418">Kinase</keyword>
<gene>
    <name evidence="18" type="ORF">G4B88_000233</name>
</gene>
<dbReference type="PANTHER" id="PTHR45644">
    <property type="entry name" value="AAA ATPASE, PUTATIVE (AFU_ORTHOLOGUE AFUA_2G12920)-RELATED-RELATED"/>
    <property type="match status" value="1"/>
</dbReference>
<dbReference type="EC" id="2.7.6.2" evidence="5"/>
<dbReference type="InterPro" id="IPR036371">
    <property type="entry name" value="TPK_B1-bd_sf"/>
</dbReference>
<dbReference type="InterPro" id="IPR041569">
    <property type="entry name" value="AAA_lid_3"/>
</dbReference>
<feature type="region of interest" description="Disordered" evidence="15">
    <location>
        <begin position="1"/>
        <end position="74"/>
    </location>
</feature>
<dbReference type="GO" id="GO:0005741">
    <property type="term" value="C:mitochondrial outer membrane"/>
    <property type="evidence" value="ECO:0007669"/>
    <property type="project" value="UniProtKB-SubCell"/>
</dbReference>
<dbReference type="InterPro" id="IPR027417">
    <property type="entry name" value="P-loop_NTPase"/>
</dbReference>
<dbReference type="SUPFAM" id="SSF52540">
    <property type="entry name" value="P-loop containing nucleoside triphosphate hydrolases"/>
    <property type="match status" value="1"/>
</dbReference>
<evidence type="ECO:0000259" key="16">
    <source>
        <dbReference type="SMART" id="SM00382"/>
    </source>
</evidence>
<dbReference type="Gene3D" id="3.40.50.300">
    <property type="entry name" value="P-loop containing nucleotide triphosphate hydrolases"/>
    <property type="match status" value="1"/>
</dbReference>
<dbReference type="Gene3D" id="2.60.200.20">
    <property type="match status" value="1"/>
</dbReference>
<keyword evidence="12" id="KW-0496">Mitochondrion</keyword>
<dbReference type="GO" id="GO:0005524">
    <property type="term" value="F:ATP binding"/>
    <property type="evidence" value="ECO:0007669"/>
    <property type="project" value="UniProtKB-KW"/>
</dbReference>
<dbReference type="SUPFAM" id="SSF63999">
    <property type="entry name" value="Thiamin pyrophosphokinase, catalytic domain"/>
    <property type="match status" value="1"/>
</dbReference>
<accession>A0A7J6GPL2</accession>
<dbReference type="SMART" id="SM00382">
    <property type="entry name" value="AAA"/>
    <property type="match status" value="1"/>
</dbReference>
<dbReference type="GO" id="GO:0030975">
    <property type="term" value="F:thiamine binding"/>
    <property type="evidence" value="ECO:0007669"/>
    <property type="project" value="InterPro"/>
</dbReference>
<dbReference type="SUPFAM" id="SSF63862">
    <property type="entry name" value="Thiamin pyrophosphokinase, substrate-binding domain"/>
    <property type="match status" value="1"/>
</dbReference>
<dbReference type="EMBL" id="JAATIQ010000089">
    <property type="protein sequence ID" value="KAF4384837.1"/>
    <property type="molecule type" value="Genomic_DNA"/>
</dbReference>
<name>A0A7J6GPL2_CANSA</name>
<reference evidence="18 19" key="1">
    <citation type="journal article" date="2020" name="bioRxiv">
        <title>Sequence and annotation of 42 cannabis genomes reveals extensive copy number variation in cannabinoid synthesis and pathogen resistance genes.</title>
        <authorList>
            <person name="Mckernan K.J."/>
            <person name="Helbert Y."/>
            <person name="Kane L.T."/>
            <person name="Ebling H."/>
            <person name="Zhang L."/>
            <person name="Liu B."/>
            <person name="Eaton Z."/>
            <person name="Mclaughlin S."/>
            <person name="Kingan S."/>
            <person name="Baybayan P."/>
            <person name="Concepcion G."/>
            <person name="Jordan M."/>
            <person name="Riva A."/>
            <person name="Barbazuk W."/>
            <person name="Harkins T."/>
        </authorList>
    </citation>
    <scope>NUCLEOTIDE SEQUENCE [LARGE SCALE GENOMIC DNA]</scope>
    <source>
        <strain evidence="19">cv. Jamaican Lion 4</strain>
        <tissue evidence="18">Leaf</tissue>
    </source>
</reference>
<evidence type="ECO:0000256" key="4">
    <source>
        <dbReference type="ARBA" id="ARBA00006785"/>
    </source>
</evidence>
<dbReference type="Gene3D" id="3.40.50.10240">
    <property type="entry name" value="Thiamin pyrophosphokinase, catalytic domain"/>
    <property type="match status" value="1"/>
</dbReference>
<dbReference type="FunFam" id="3.40.50.300:FF:000416">
    <property type="entry name" value="p-loop nucleoside triphosphate hydrolase superfamily protein"/>
    <property type="match status" value="1"/>
</dbReference>
<dbReference type="Gene3D" id="2.60.120.320">
    <property type="entry name" value="Thiamin pyrophosphokinase, thiamin-binding domain"/>
    <property type="match status" value="1"/>
</dbReference>
<keyword evidence="11" id="KW-0067">ATP-binding</keyword>
<evidence type="ECO:0000256" key="12">
    <source>
        <dbReference type="ARBA" id="ARBA00023128"/>
    </source>
</evidence>
<evidence type="ECO:0000256" key="7">
    <source>
        <dbReference type="ARBA" id="ARBA00022679"/>
    </source>
</evidence>
<keyword evidence="10" id="KW-0472">Membrane</keyword>
<dbReference type="PROSITE" id="PS00674">
    <property type="entry name" value="AAA"/>
    <property type="match status" value="1"/>
</dbReference>
<evidence type="ECO:0000256" key="8">
    <source>
        <dbReference type="ARBA" id="ARBA00022741"/>
    </source>
</evidence>
<dbReference type="InterPro" id="IPR007373">
    <property type="entry name" value="Thiamin_PyroPKinase_B1-bd"/>
</dbReference>
<dbReference type="Pfam" id="PF17862">
    <property type="entry name" value="AAA_lid_3"/>
    <property type="match status" value="1"/>
</dbReference>
<keyword evidence="6" id="KW-0963">Cytoplasm</keyword>
<evidence type="ECO:0000313" key="19">
    <source>
        <dbReference type="Proteomes" id="UP000583929"/>
    </source>
</evidence>
<dbReference type="NCBIfam" id="TIGR01378">
    <property type="entry name" value="thi_PPkinase"/>
    <property type="match status" value="1"/>
</dbReference>
<dbReference type="SMART" id="SM00983">
    <property type="entry name" value="TPK_B1_binding"/>
    <property type="match status" value="1"/>
</dbReference>
<dbReference type="InterPro" id="IPR003959">
    <property type="entry name" value="ATPase_AAA_core"/>
</dbReference>
<dbReference type="InterPro" id="IPR008984">
    <property type="entry name" value="SMAD_FHA_dom_sf"/>
</dbReference>
<dbReference type="GO" id="GO:0016887">
    <property type="term" value="F:ATP hydrolysis activity"/>
    <property type="evidence" value="ECO:0007669"/>
    <property type="project" value="InterPro"/>
</dbReference>
<dbReference type="GO" id="GO:0016301">
    <property type="term" value="F:kinase activity"/>
    <property type="evidence" value="ECO:0007669"/>
    <property type="project" value="UniProtKB-KW"/>
</dbReference>
<dbReference type="InterPro" id="IPR007371">
    <property type="entry name" value="TPK_catalytic"/>
</dbReference>
<dbReference type="Pfam" id="PF04265">
    <property type="entry name" value="TPK_B1_binding"/>
    <property type="match status" value="1"/>
</dbReference>
<keyword evidence="10" id="KW-1000">Mitochondrion outer membrane</keyword>
<comment type="caution">
    <text evidence="18">The sequence shown here is derived from an EMBL/GenBank/DDBJ whole genome shotgun (WGS) entry which is preliminary data.</text>
</comment>
<dbReference type="InterPro" id="IPR051701">
    <property type="entry name" value="Mito_OM_Translocase_MSP1"/>
</dbReference>
<comment type="similarity">
    <text evidence="4">Belongs to the thiamine pyrophosphokinase family.</text>
</comment>
<keyword evidence="7" id="KW-0808">Transferase</keyword>
<feature type="domain" description="Thiamin pyrophosphokinase thiamin-binding" evidence="17">
    <location>
        <begin position="1429"/>
        <end position="1495"/>
    </location>
</feature>
<dbReference type="CDD" id="cd19520">
    <property type="entry name" value="RecA-like_ATAD1"/>
    <property type="match status" value="1"/>
</dbReference>
<comment type="function">
    <text evidence="13">Catalyzes the phosphorylation of thiamine to thiamine pyrophosphate (TPP). TPP is an active cofactor for enzymes involved in glycolysis and energy production. Plant leaves require high levels of TPP for photosynthesis and carbohydrate metabolism.</text>
</comment>